<evidence type="ECO:0000313" key="2">
    <source>
        <dbReference type="Proteomes" id="UP000198832"/>
    </source>
</evidence>
<proteinExistence type="predicted"/>
<dbReference type="RefSeq" id="WP_091123640.1">
    <property type="nucleotide sequence ID" value="NZ_FOLB01000007.1"/>
</dbReference>
<dbReference type="InterPro" id="IPR016181">
    <property type="entry name" value="Acyl_CoA_acyltransferase"/>
</dbReference>
<protein>
    <recommendedName>
        <fullName evidence="3">N-acetyltransferase domain-containing protein</fullName>
    </recommendedName>
</protein>
<dbReference type="Gene3D" id="3.40.630.30">
    <property type="match status" value="1"/>
</dbReference>
<organism evidence="1 2">
    <name type="scientific">Nocardioides terrae</name>
    <dbReference type="NCBI Taxonomy" id="574651"/>
    <lineage>
        <taxon>Bacteria</taxon>
        <taxon>Bacillati</taxon>
        <taxon>Actinomycetota</taxon>
        <taxon>Actinomycetes</taxon>
        <taxon>Propionibacteriales</taxon>
        <taxon>Nocardioidaceae</taxon>
        <taxon>Nocardioides</taxon>
    </lineage>
</organism>
<evidence type="ECO:0008006" key="3">
    <source>
        <dbReference type="Google" id="ProtNLM"/>
    </source>
</evidence>
<keyword evidence="2" id="KW-1185">Reference proteome</keyword>
<reference evidence="1 2" key="1">
    <citation type="submission" date="2016-10" db="EMBL/GenBank/DDBJ databases">
        <authorList>
            <person name="de Groot N.N."/>
        </authorList>
    </citation>
    <scope>NUCLEOTIDE SEQUENCE [LARGE SCALE GENOMIC DNA]</scope>
    <source>
        <strain evidence="1 2">CGMCC 1.7056</strain>
    </source>
</reference>
<accession>A0A1I1JSC1</accession>
<dbReference type="OrthoDB" id="3770798at2"/>
<dbReference type="Proteomes" id="UP000198832">
    <property type="component" value="Unassembled WGS sequence"/>
</dbReference>
<dbReference type="SUPFAM" id="SSF55729">
    <property type="entry name" value="Acyl-CoA N-acyltransferases (Nat)"/>
    <property type="match status" value="1"/>
</dbReference>
<sequence>MTEARVRQMPGTELDEWRADRDAAGTPLPEPYRDEQHEAVVVAVGGVDVGGALLAYGREGAGLRCAVRVLQTTLPHDAAGAWTSVASVLATHARDRGATELATAVAPALATAFGRAGFQATMFGTARTLDPDVGPDLQQDRRVSVRPMDADERRRFVGEARALLHSGMARAGVADPASSRLEELETRLVRLGDDPAPDGELLLTAVLDDRPIGGMWATLVTGEEGTDLHGHTLHLFPEFRGQRLSRSFLGAVARHLTEKQVRLVRARVYGYDRWARSIMIPDASRVTEVHLRKDLR</sequence>
<dbReference type="AlphaFoldDB" id="A0A1I1JSC1"/>
<name>A0A1I1JSC1_9ACTN</name>
<dbReference type="EMBL" id="FOLB01000007">
    <property type="protein sequence ID" value="SFC51406.1"/>
    <property type="molecule type" value="Genomic_DNA"/>
</dbReference>
<dbReference type="STRING" id="574651.SAMN04487968_107128"/>
<gene>
    <name evidence="1" type="ORF">SAMN04487968_107128</name>
</gene>
<evidence type="ECO:0000313" key="1">
    <source>
        <dbReference type="EMBL" id="SFC51406.1"/>
    </source>
</evidence>